<dbReference type="Proteomes" id="UP001189429">
    <property type="component" value="Unassembled WGS sequence"/>
</dbReference>
<evidence type="ECO:0000256" key="2">
    <source>
        <dbReference type="ARBA" id="ARBA00022692"/>
    </source>
</evidence>
<comment type="subcellular location">
    <subcellularLocation>
        <location evidence="1">Membrane</location>
        <topology evidence="1">Multi-pass membrane protein</topology>
    </subcellularLocation>
</comment>
<feature type="transmembrane region" description="Helical" evidence="6">
    <location>
        <begin position="210"/>
        <end position="229"/>
    </location>
</feature>
<keyword evidence="8" id="KW-1185">Reference proteome</keyword>
<dbReference type="Gene3D" id="1.20.120.350">
    <property type="entry name" value="Voltage-gated potassium channels. Chain C"/>
    <property type="match status" value="1"/>
</dbReference>
<feature type="region of interest" description="Disordered" evidence="5">
    <location>
        <begin position="1"/>
        <end position="63"/>
    </location>
</feature>
<evidence type="ECO:0000256" key="1">
    <source>
        <dbReference type="ARBA" id="ARBA00004141"/>
    </source>
</evidence>
<proteinExistence type="predicted"/>
<evidence type="ECO:0000256" key="5">
    <source>
        <dbReference type="SAM" id="MobiDB-lite"/>
    </source>
</evidence>
<evidence type="ECO:0000256" key="3">
    <source>
        <dbReference type="ARBA" id="ARBA00022989"/>
    </source>
</evidence>
<dbReference type="InterPro" id="IPR027359">
    <property type="entry name" value="Volt_channel_dom_sf"/>
</dbReference>
<evidence type="ECO:0000313" key="8">
    <source>
        <dbReference type="Proteomes" id="UP001189429"/>
    </source>
</evidence>
<keyword evidence="4 6" id="KW-0472">Membrane</keyword>
<evidence type="ECO:0000256" key="6">
    <source>
        <dbReference type="SAM" id="Phobius"/>
    </source>
</evidence>
<keyword evidence="3 6" id="KW-1133">Transmembrane helix</keyword>
<comment type="caution">
    <text evidence="7">The sequence shown here is derived from an EMBL/GenBank/DDBJ whole genome shotgun (WGS) entry which is preliminary data.</text>
</comment>
<accession>A0ABN9WK99</accession>
<gene>
    <name evidence="7" type="ORF">PCOR1329_LOCUS68178</name>
</gene>
<keyword evidence="2 6" id="KW-0812">Transmembrane</keyword>
<evidence type="ECO:0000313" key="7">
    <source>
        <dbReference type="EMBL" id="CAK0886975.1"/>
    </source>
</evidence>
<dbReference type="EMBL" id="CAUYUJ010018876">
    <property type="protein sequence ID" value="CAK0886975.1"/>
    <property type="molecule type" value="Genomic_DNA"/>
</dbReference>
<feature type="transmembrane region" description="Helical" evidence="6">
    <location>
        <begin position="249"/>
        <end position="268"/>
    </location>
</feature>
<sequence>MFQPTLYDGRTDHGARPRTSSAPVPAVSLNGGGWKHSAAEEGPPAARRGAEGHQEEPSSDARDLRLLRELSRDLREQLCQSVREAVREELQSMPQASRAALGVEGSAADAGGRTHGLHQTTDIKDMARRNNLATSHATADEGADMACFVTSHKVANRGLSARFDLVADPLARIFPPEHSCFAPWYRLASWFLSLKEPERTGFMARLSRSWTFECFSILGISLNCVFMIVSADEAVRNYWRPDTTPTLKIVELLFLFWFGIELGIQMYVHGRYFYISPSWKSRVLDTFLIVSYRHGASQAITP</sequence>
<name>A0ABN9WK99_9DINO</name>
<dbReference type="SUPFAM" id="SSF81324">
    <property type="entry name" value="Voltage-gated potassium channels"/>
    <property type="match status" value="1"/>
</dbReference>
<organism evidence="7 8">
    <name type="scientific">Prorocentrum cordatum</name>
    <dbReference type="NCBI Taxonomy" id="2364126"/>
    <lineage>
        <taxon>Eukaryota</taxon>
        <taxon>Sar</taxon>
        <taxon>Alveolata</taxon>
        <taxon>Dinophyceae</taxon>
        <taxon>Prorocentrales</taxon>
        <taxon>Prorocentraceae</taxon>
        <taxon>Prorocentrum</taxon>
    </lineage>
</organism>
<reference evidence="7" key="1">
    <citation type="submission" date="2023-10" db="EMBL/GenBank/DDBJ databases">
        <authorList>
            <person name="Chen Y."/>
            <person name="Shah S."/>
            <person name="Dougan E. K."/>
            <person name="Thang M."/>
            <person name="Chan C."/>
        </authorList>
    </citation>
    <scope>NUCLEOTIDE SEQUENCE [LARGE SCALE GENOMIC DNA]</scope>
</reference>
<feature type="compositionally biased region" description="Basic and acidic residues" evidence="5">
    <location>
        <begin position="48"/>
        <end position="63"/>
    </location>
</feature>
<protein>
    <recommendedName>
        <fullName evidence="9">Ion transport domain-containing protein</fullName>
    </recommendedName>
</protein>
<evidence type="ECO:0008006" key="9">
    <source>
        <dbReference type="Google" id="ProtNLM"/>
    </source>
</evidence>
<evidence type="ECO:0000256" key="4">
    <source>
        <dbReference type="ARBA" id="ARBA00023136"/>
    </source>
</evidence>